<feature type="domain" description="HTH luxR-type" evidence="5">
    <location>
        <begin position="171"/>
        <end position="236"/>
    </location>
</feature>
<keyword evidence="1 3" id="KW-0597">Phosphoprotein</keyword>
<protein>
    <submittedName>
        <fullName evidence="7">Response regulator containing a CheY-like receiver domain and an HTH DNA-binding domain</fullName>
    </submittedName>
    <submittedName>
        <fullName evidence="8">Response regulator transcription factor</fullName>
    </submittedName>
</protein>
<dbReference type="PANTHER" id="PTHR43214">
    <property type="entry name" value="TWO-COMPONENT RESPONSE REGULATOR"/>
    <property type="match status" value="1"/>
</dbReference>
<dbReference type="RefSeq" id="WP_051589439.1">
    <property type="nucleotide sequence ID" value="NZ_CP007514.1"/>
</dbReference>
<dbReference type="Proteomes" id="UP001281130">
    <property type="component" value="Unassembled WGS sequence"/>
</dbReference>
<sequence length="267" mass="29834">MESDVEQNSVERSEREAALQDSSASEEERSDRTIRVVIADDHRLFTVGLARILALQPDMEIAAEVHDGRAAVEASLKTRPDVVLMDISMPLMSGVEATRRIGEELPGTAVLILTMYEDDDHVFRAVRAGARGYVMKDSTPESLTRAIRAVHAGETIMSPRIAQRLLDSEPERKPRVPCTQRELEVLRALSRGLSNKEVARELGISEKTVRNHASSIYRKLHIFDRTQAVLYAIREGLVDLDDLRGPDDPRRRAGRRTRPASPPPARS</sequence>
<dbReference type="PROSITE" id="PS50110">
    <property type="entry name" value="RESPONSE_REGULATORY"/>
    <property type="match status" value="1"/>
</dbReference>
<evidence type="ECO:0000256" key="1">
    <source>
        <dbReference type="ARBA" id="ARBA00022553"/>
    </source>
</evidence>
<feature type="region of interest" description="Disordered" evidence="4">
    <location>
        <begin position="241"/>
        <end position="267"/>
    </location>
</feature>
<evidence type="ECO:0000313" key="8">
    <source>
        <dbReference type="EMBL" id="MDX5893886.1"/>
    </source>
</evidence>
<evidence type="ECO:0000259" key="5">
    <source>
        <dbReference type="PROSITE" id="PS50043"/>
    </source>
</evidence>
<reference evidence="7 9" key="1">
    <citation type="submission" date="2014-03" db="EMBL/GenBank/DDBJ databases">
        <title>Complete genome sequence of the Radio-Resistant Rubrobacter radiotolerans RSPS-4.</title>
        <authorList>
            <person name="Egas C.C."/>
            <person name="Barroso C.C."/>
            <person name="Froufe H.J.C."/>
            <person name="Pacheco J.J."/>
            <person name="Albuquerque L.L."/>
            <person name="da Costa M.M.S."/>
        </authorList>
    </citation>
    <scope>NUCLEOTIDE SEQUENCE [LARGE SCALE GENOMIC DNA]</scope>
    <source>
        <strain evidence="7 9">RSPS-4</strain>
    </source>
</reference>
<dbReference type="Pfam" id="PF00196">
    <property type="entry name" value="GerE"/>
    <property type="match status" value="1"/>
</dbReference>
<dbReference type="KEGG" id="rrd:RradSPS_1196"/>
<dbReference type="InterPro" id="IPR001789">
    <property type="entry name" value="Sig_transdc_resp-reg_receiver"/>
</dbReference>
<keyword evidence="2 7" id="KW-0238">DNA-binding</keyword>
<dbReference type="SMART" id="SM00421">
    <property type="entry name" value="HTH_LUXR"/>
    <property type="match status" value="1"/>
</dbReference>
<dbReference type="PRINTS" id="PR00038">
    <property type="entry name" value="HTHLUXR"/>
</dbReference>
<dbReference type="SUPFAM" id="SSF46894">
    <property type="entry name" value="C-terminal effector domain of the bipartite response regulators"/>
    <property type="match status" value="1"/>
</dbReference>
<dbReference type="InterPro" id="IPR000792">
    <property type="entry name" value="Tscrpt_reg_LuxR_C"/>
</dbReference>
<dbReference type="GO" id="GO:0000160">
    <property type="term" value="P:phosphorelay signal transduction system"/>
    <property type="evidence" value="ECO:0007669"/>
    <property type="project" value="InterPro"/>
</dbReference>
<dbReference type="STRING" id="42256.RradSPS_1196"/>
<dbReference type="Pfam" id="PF00072">
    <property type="entry name" value="Response_reg"/>
    <property type="match status" value="1"/>
</dbReference>
<dbReference type="GO" id="GO:0006355">
    <property type="term" value="P:regulation of DNA-templated transcription"/>
    <property type="evidence" value="ECO:0007669"/>
    <property type="project" value="InterPro"/>
</dbReference>
<gene>
    <name evidence="7" type="ORF">RradSPS_1196</name>
    <name evidence="8" type="ORF">SIL72_07555</name>
</gene>
<evidence type="ECO:0000313" key="9">
    <source>
        <dbReference type="Proteomes" id="UP000025229"/>
    </source>
</evidence>
<keyword evidence="9" id="KW-1185">Reference proteome</keyword>
<dbReference type="PROSITE" id="PS50043">
    <property type="entry name" value="HTH_LUXR_2"/>
    <property type="match status" value="1"/>
</dbReference>
<feature type="compositionally biased region" description="Basic and acidic residues" evidence="4">
    <location>
        <begin position="241"/>
        <end position="251"/>
    </location>
</feature>
<dbReference type="EMBL" id="CP007514">
    <property type="protein sequence ID" value="AHY46479.1"/>
    <property type="molecule type" value="Genomic_DNA"/>
</dbReference>
<dbReference type="Gene3D" id="3.40.50.2300">
    <property type="match status" value="1"/>
</dbReference>
<proteinExistence type="predicted"/>
<dbReference type="EMBL" id="JAWXXX010000001">
    <property type="protein sequence ID" value="MDX5893886.1"/>
    <property type="molecule type" value="Genomic_DNA"/>
</dbReference>
<feature type="domain" description="Response regulatory" evidence="6">
    <location>
        <begin position="35"/>
        <end position="151"/>
    </location>
</feature>
<evidence type="ECO:0000259" key="6">
    <source>
        <dbReference type="PROSITE" id="PS50110"/>
    </source>
</evidence>
<dbReference type="CDD" id="cd17535">
    <property type="entry name" value="REC_NarL-like"/>
    <property type="match status" value="1"/>
</dbReference>
<dbReference type="InterPro" id="IPR016032">
    <property type="entry name" value="Sig_transdc_resp-reg_C-effctor"/>
</dbReference>
<dbReference type="SMART" id="SM00448">
    <property type="entry name" value="REC"/>
    <property type="match status" value="1"/>
</dbReference>
<dbReference type="Proteomes" id="UP000025229">
    <property type="component" value="Chromosome"/>
</dbReference>
<evidence type="ECO:0000256" key="3">
    <source>
        <dbReference type="PROSITE-ProRule" id="PRU00169"/>
    </source>
</evidence>
<dbReference type="InterPro" id="IPR039420">
    <property type="entry name" value="WalR-like"/>
</dbReference>
<evidence type="ECO:0000313" key="7">
    <source>
        <dbReference type="EMBL" id="AHY46479.1"/>
    </source>
</evidence>
<dbReference type="InterPro" id="IPR011006">
    <property type="entry name" value="CheY-like_superfamily"/>
</dbReference>
<dbReference type="PROSITE" id="PS00622">
    <property type="entry name" value="HTH_LUXR_1"/>
    <property type="match status" value="1"/>
</dbReference>
<dbReference type="eggNOG" id="COG2197">
    <property type="taxonomic scope" value="Bacteria"/>
</dbReference>
<reference evidence="8" key="2">
    <citation type="submission" date="2023-11" db="EMBL/GenBank/DDBJ databases">
        <title>MicrobeMod: A computational toolkit for identifying prokaryotic methylation and restriction-modification with nanopore sequencing.</title>
        <authorList>
            <person name="Crits-Christoph A."/>
            <person name="Kang S.C."/>
            <person name="Lee H."/>
            <person name="Ostrov N."/>
        </authorList>
    </citation>
    <scope>NUCLEOTIDE SEQUENCE</scope>
    <source>
        <strain evidence="8">ATCC 51242</strain>
    </source>
</reference>
<accession>A0A023X333</accession>
<dbReference type="HOGENOM" id="CLU_000445_90_10_11"/>
<evidence type="ECO:0000256" key="2">
    <source>
        <dbReference type="ARBA" id="ARBA00023125"/>
    </source>
</evidence>
<dbReference type="InterPro" id="IPR058245">
    <property type="entry name" value="NreC/VraR/RcsB-like_REC"/>
</dbReference>
<dbReference type="GO" id="GO:0003677">
    <property type="term" value="F:DNA binding"/>
    <property type="evidence" value="ECO:0007669"/>
    <property type="project" value="UniProtKB-KW"/>
</dbReference>
<name>A0A023X333_RUBRA</name>
<feature type="region of interest" description="Disordered" evidence="4">
    <location>
        <begin position="1"/>
        <end position="31"/>
    </location>
</feature>
<feature type="compositionally biased region" description="Basic and acidic residues" evidence="4">
    <location>
        <begin position="9"/>
        <end position="18"/>
    </location>
</feature>
<dbReference type="CDD" id="cd06170">
    <property type="entry name" value="LuxR_C_like"/>
    <property type="match status" value="1"/>
</dbReference>
<organism evidence="7 9">
    <name type="scientific">Rubrobacter radiotolerans</name>
    <name type="common">Arthrobacter radiotolerans</name>
    <dbReference type="NCBI Taxonomy" id="42256"/>
    <lineage>
        <taxon>Bacteria</taxon>
        <taxon>Bacillati</taxon>
        <taxon>Actinomycetota</taxon>
        <taxon>Rubrobacteria</taxon>
        <taxon>Rubrobacterales</taxon>
        <taxon>Rubrobacteraceae</taxon>
        <taxon>Rubrobacter</taxon>
    </lineage>
</organism>
<dbReference type="SUPFAM" id="SSF52172">
    <property type="entry name" value="CheY-like"/>
    <property type="match status" value="1"/>
</dbReference>
<feature type="modified residue" description="4-aspartylphosphate" evidence="3">
    <location>
        <position position="86"/>
    </location>
</feature>
<dbReference type="AlphaFoldDB" id="A0A023X333"/>
<evidence type="ECO:0000256" key="4">
    <source>
        <dbReference type="SAM" id="MobiDB-lite"/>
    </source>
</evidence>